<proteinExistence type="predicted"/>
<sequence>MEDIVLSDVDEDQWKSVPGNEEMTTIDNEHKEQVMQHNFDHTVNYNEKEEFKETNDISDAFSISGQTSELESFQRNFNQIKGSNIRLNEIGFLNSVVKANDSEENIDIFNKSINSSTRFTNRKLSTDTNESDRLSMICIPDDDLVMKKENPQNNNIAMEIGRKNISVLEHDTEALFVRSNKMYAKDVSSSSSSDSNDIPEIIISTKNPEKILNILEKSDRMDIPPRKYTKNTKDESDDDGLIINYKNVPKNNDNLKMLTDDE</sequence>
<accession>A0A8J2ME54</accession>
<name>A0A8J2ME54_9BILA</name>
<dbReference type="OrthoDB" id="5852717at2759"/>
<keyword evidence="3" id="KW-1185">Reference proteome</keyword>
<dbReference type="Proteomes" id="UP000746747">
    <property type="component" value="Unassembled WGS sequence"/>
</dbReference>
<evidence type="ECO:0000256" key="1">
    <source>
        <dbReference type="SAM" id="MobiDB-lite"/>
    </source>
</evidence>
<reference evidence="2" key="1">
    <citation type="submission" date="2021-09" db="EMBL/GenBank/DDBJ databases">
        <authorList>
            <consortium name="Pathogen Informatics"/>
        </authorList>
    </citation>
    <scope>NUCLEOTIDE SEQUENCE</scope>
</reference>
<evidence type="ECO:0000313" key="3">
    <source>
        <dbReference type="Proteomes" id="UP000746747"/>
    </source>
</evidence>
<gene>
    <name evidence="2" type="ORF">CJOHNSTONI_LOCUS9566</name>
</gene>
<protein>
    <submittedName>
        <fullName evidence="2">Uncharacterized protein</fullName>
    </submittedName>
</protein>
<dbReference type="EMBL" id="CAKAEH010001877">
    <property type="protein sequence ID" value="CAG9540015.1"/>
    <property type="molecule type" value="Genomic_DNA"/>
</dbReference>
<dbReference type="AlphaFoldDB" id="A0A8J2ME54"/>
<comment type="caution">
    <text evidence="2">The sequence shown here is derived from an EMBL/GenBank/DDBJ whole genome shotgun (WGS) entry which is preliminary data.</text>
</comment>
<organism evidence="2 3">
    <name type="scientific">Cercopithifilaria johnstoni</name>
    <dbReference type="NCBI Taxonomy" id="2874296"/>
    <lineage>
        <taxon>Eukaryota</taxon>
        <taxon>Metazoa</taxon>
        <taxon>Ecdysozoa</taxon>
        <taxon>Nematoda</taxon>
        <taxon>Chromadorea</taxon>
        <taxon>Rhabditida</taxon>
        <taxon>Spirurina</taxon>
        <taxon>Spiruromorpha</taxon>
        <taxon>Filarioidea</taxon>
        <taxon>Onchocercidae</taxon>
        <taxon>Cercopithifilaria</taxon>
    </lineage>
</organism>
<feature type="region of interest" description="Disordered" evidence="1">
    <location>
        <begin position="222"/>
        <end position="245"/>
    </location>
</feature>
<evidence type="ECO:0000313" key="2">
    <source>
        <dbReference type="EMBL" id="CAG9540015.1"/>
    </source>
</evidence>